<dbReference type="SUPFAM" id="SSF54423">
    <property type="entry name" value="DsbC/DsbG N-terminal domain-like"/>
    <property type="match status" value="1"/>
</dbReference>
<feature type="signal peptide" evidence="7">
    <location>
        <begin position="1"/>
        <end position="20"/>
    </location>
</feature>
<dbReference type="Pfam" id="PF13098">
    <property type="entry name" value="Thioredoxin_2"/>
    <property type="match status" value="1"/>
</dbReference>
<evidence type="ECO:0000256" key="6">
    <source>
        <dbReference type="ARBA" id="ARBA00023284"/>
    </source>
</evidence>
<keyword evidence="11" id="KW-1185">Reference proteome</keyword>
<evidence type="ECO:0000256" key="4">
    <source>
        <dbReference type="ARBA" id="ARBA00022764"/>
    </source>
</evidence>
<keyword evidence="4 7" id="KW-0574">Periplasm</keyword>
<feature type="domain" description="Thioredoxin-like fold" evidence="9">
    <location>
        <begin position="109"/>
        <end position="232"/>
    </location>
</feature>
<feature type="domain" description="Disulphide bond isomerase DsbC/G N-terminal" evidence="8">
    <location>
        <begin position="18"/>
        <end position="84"/>
    </location>
</feature>
<evidence type="ECO:0000256" key="3">
    <source>
        <dbReference type="ARBA" id="ARBA00022729"/>
    </source>
</evidence>
<dbReference type="AlphaFoldDB" id="A0A3N1PNR3"/>
<dbReference type="RefSeq" id="WP_050657670.1">
    <property type="nucleotide sequence ID" value="NZ_LFWC01000002.1"/>
</dbReference>
<comment type="function">
    <text evidence="7">Required for disulfide bond formation in some periplasmic proteins. Acts by transferring its disulfide bond to other proteins and is reduced in the process.</text>
</comment>
<organism evidence="10 11">
    <name type="scientific">Gallaecimonas pentaromativorans</name>
    <dbReference type="NCBI Taxonomy" id="584787"/>
    <lineage>
        <taxon>Bacteria</taxon>
        <taxon>Pseudomonadati</taxon>
        <taxon>Pseudomonadota</taxon>
        <taxon>Gammaproteobacteria</taxon>
        <taxon>Enterobacterales</taxon>
        <taxon>Gallaecimonadaceae</taxon>
        <taxon>Gallaecimonas</taxon>
    </lineage>
</organism>
<dbReference type="SUPFAM" id="SSF52833">
    <property type="entry name" value="Thioredoxin-like"/>
    <property type="match status" value="1"/>
</dbReference>
<comment type="caution">
    <text evidence="10">The sequence shown here is derived from an EMBL/GenBank/DDBJ whole genome shotgun (WGS) entry which is preliminary data.</text>
</comment>
<evidence type="ECO:0000313" key="10">
    <source>
        <dbReference type="EMBL" id="ROQ30375.1"/>
    </source>
</evidence>
<keyword evidence="5" id="KW-1015">Disulfide bond</keyword>
<dbReference type="Gene3D" id="3.10.450.70">
    <property type="entry name" value="Disulphide bond isomerase, DsbC/G, N-terminal"/>
    <property type="match status" value="1"/>
</dbReference>
<comment type="similarity">
    <text evidence="2 7">Belongs to the thioredoxin family. DsbC subfamily.</text>
</comment>
<accession>A0A3N1PNR3</accession>
<dbReference type="NCBIfam" id="NF008129">
    <property type="entry name" value="PRK10877.1"/>
    <property type="match status" value="1"/>
</dbReference>
<evidence type="ECO:0000259" key="8">
    <source>
        <dbReference type="Pfam" id="PF10411"/>
    </source>
</evidence>
<dbReference type="InterPro" id="IPR009094">
    <property type="entry name" value="DiS-bond_isomerase_DsbC/G_N_sf"/>
</dbReference>
<name>A0A3N1PNR3_9GAMM</name>
<comment type="subcellular location">
    <subcellularLocation>
        <location evidence="1 7">Periplasm</location>
    </subcellularLocation>
</comment>
<dbReference type="EMBL" id="RJUL01000001">
    <property type="protein sequence ID" value="ROQ30375.1"/>
    <property type="molecule type" value="Genomic_DNA"/>
</dbReference>
<dbReference type="InterPro" id="IPR051470">
    <property type="entry name" value="Thiol:disulfide_interchange"/>
</dbReference>
<evidence type="ECO:0000256" key="1">
    <source>
        <dbReference type="ARBA" id="ARBA00004418"/>
    </source>
</evidence>
<dbReference type="PANTHER" id="PTHR35272:SF3">
    <property type="entry name" value="THIOL:DISULFIDE INTERCHANGE PROTEIN DSBC"/>
    <property type="match status" value="1"/>
</dbReference>
<evidence type="ECO:0000313" key="11">
    <source>
        <dbReference type="Proteomes" id="UP000268033"/>
    </source>
</evidence>
<protein>
    <recommendedName>
        <fullName evidence="7">Thiol:disulfide interchange protein</fullName>
    </recommendedName>
</protein>
<dbReference type="CDD" id="cd03020">
    <property type="entry name" value="DsbA_DsbC_DsbG"/>
    <property type="match status" value="1"/>
</dbReference>
<reference evidence="10 11" key="1">
    <citation type="submission" date="2018-11" db="EMBL/GenBank/DDBJ databases">
        <title>Genomic Encyclopedia of Type Strains, Phase IV (KMG-IV): sequencing the most valuable type-strain genomes for metagenomic binning, comparative biology and taxonomic classification.</title>
        <authorList>
            <person name="Goeker M."/>
        </authorList>
    </citation>
    <scope>NUCLEOTIDE SEQUENCE [LARGE SCALE GENOMIC DNA]</scope>
    <source>
        <strain evidence="10 11">DSM 21945</strain>
    </source>
</reference>
<evidence type="ECO:0000256" key="5">
    <source>
        <dbReference type="ARBA" id="ARBA00023157"/>
    </source>
</evidence>
<dbReference type="GO" id="GO:0042597">
    <property type="term" value="C:periplasmic space"/>
    <property type="evidence" value="ECO:0007669"/>
    <property type="project" value="UniProtKB-SubCell"/>
</dbReference>
<sequence length="235" mass="25563">MNAFTGGLLALALISLGAQAGEKEIRAKVQAKLGAKVKSITPSPVPGMFEVVAGNSIFYVSEDGNYVLSGNLYSLKDDKLTSLTEKRQDQVRLAAIKPYEASMIVFPAAQQKHVVTVFTDTDCGYCQRLHAHMKQYNDLGITIRYLAFPRAGLSSPAATELESVWCAKDQQAAMNLAKHRQQVPKASCADDPVPEHYQLGRSLNVTGTPSMILDDGTLVPGYLPPERLVKALEKQ</sequence>
<dbReference type="STRING" id="584787.GCA_001247655_01652"/>
<evidence type="ECO:0000256" key="7">
    <source>
        <dbReference type="RuleBase" id="RU364038"/>
    </source>
</evidence>
<feature type="chain" id="PRO_5017853588" description="Thiol:disulfide interchange protein" evidence="7">
    <location>
        <begin position="21"/>
        <end position="235"/>
    </location>
</feature>
<evidence type="ECO:0000259" key="9">
    <source>
        <dbReference type="Pfam" id="PF13098"/>
    </source>
</evidence>
<dbReference type="Proteomes" id="UP000268033">
    <property type="component" value="Unassembled WGS sequence"/>
</dbReference>
<dbReference type="Gene3D" id="3.40.30.10">
    <property type="entry name" value="Glutaredoxin"/>
    <property type="match status" value="1"/>
</dbReference>
<keyword evidence="6 7" id="KW-0676">Redox-active center</keyword>
<dbReference type="InterPro" id="IPR036249">
    <property type="entry name" value="Thioredoxin-like_sf"/>
</dbReference>
<dbReference type="OrthoDB" id="12976at2"/>
<dbReference type="InterPro" id="IPR033954">
    <property type="entry name" value="DiS-bond_Isoase_DsbC/G"/>
</dbReference>
<gene>
    <name evidence="10" type="ORF">EDC28_10161</name>
</gene>
<dbReference type="Pfam" id="PF10411">
    <property type="entry name" value="DsbC_N"/>
    <property type="match status" value="1"/>
</dbReference>
<dbReference type="InterPro" id="IPR012336">
    <property type="entry name" value="Thioredoxin-like_fold"/>
</dbReference>
<evidence type="ECO:0000256" key="2">
    <source>
        <dbReference type="ARBA" id="ARBA00009813"/>
    </source>
</evidence>
<dbReference type="PANTHER" id="PTHR35272">
    <property type="entry name" value="THIOL:DISULFIDE INTERCHANGE PROTEIN DSBC-RELATED"/>
    <property type="match status" value="1"/>
</dbReference>
<dbReference type="InterPro" id="IPR018950">
    <property type="entry name" value="DiS-bond_isomerase_DsbC/G_N"/>
</dbReference>
<proteinExistence type="inferred from homology"/>
<keyword evidence="3 7" id="KW-0732">Signal</keyword>